<evidence type="ECO:0000313" key="3">
    <source>
        <dbReference type="Proteomes" id="UP000467700"/>
    </source>
</evidence>
<proteinExistence type="predicted"/>
<dbReference type="OrthoDB" id="3053737at2759"/>
<accession>A0A8S0VUW9</accession>
<evidence type="ECO:0000313" key="2">
    <source>
        <dbReference type="EMBL" id="CAA7271019.1"/>
    </source>
</evidence>
<protein>
    <submittedName>
        <fullName evidence="2">Uncharacterized protein</fullName>
    </submittedName>
</protein>
<keyword evidence="3" id="KW-1185">Reference proteome</keyword>
<feature type="region of interest" description="Disordered" evidence="1">
    <location>
        <begin position="181"/>
        <end position="224"/>
    </location>
</feature>
<dbReference type="Proteomes" id="UP000467700">
    <property type="component" value="Unassembled WGS sequence"/>
</dbReference>
<evidence type="ECO:0000256" key="1">
    <source>
        <dbReference type="SAM" id="MobiDB-lite"/>
    </source>
</evidence>
<feature type="compositionally biased region" description="Basic and acidic residues" evidence="1">
    <location>
        <begin position="208"/>
        <end position="217"/>
    </location>
</feature>
<sequence length="381" mass="43170">MKQSVSGSVVDTPELEILFIPSDFDEPTCESLKLGSLTRYEQQMQEGAAFDTLRNTRMIVKAIVSLHSEKKAHAYGQERHTWAAAQIWEVEERRDRAIDHYNIIRQCLIALGMASDDNFFLPLTVQDTFRKPTHLKRAVGDSRQTDGAIWTMSGVNAGARLPQSEYDPGEGSSLGAIRPMVQTQSSQAKRRQAALGKQGPKGKRCRLEHKTGSKDNQTDVEEVPSEKKDDGWIWLLKPKARMTEKELEDWVNKGDRVQFFWAEAEVQRWREELEIKQADFLCCIRAFTTMSSVWLKLSSTSSLAGAAAYTRKKSAMYKTMECDARTLFAAAGFGHLVESLDNASPKLLTEYVHEEQQKPQNQMPRPRIVECPLSQLPLPNY</sequence>
<name>A0A8S0VUW9_CYCAE</name>
<dbReference type="EMBL" id="CACVBS010000101">
    <property type="protein sequence ID" value="CAA7271019.1"/>
    <property type="molecule type" value="Genomic_DNA"/>
</dbReference>
<comment type="caution">
    <text evidence="2">The sequence shown here is derived from an EMBL/GenBank/DDBJ whole genome shotgun (WGS) entry which is preliminary data.</text>
</comment>
<gene>
    <name evidence="2" type="ORF">AAE3_LOCUS13443</name>
</gene>
<organism evidence="2 3">
    <name type="scientific">Cyclocybe aegerita</name>
    <name type="common">Black poplar mushroom</name>
    <name type="synonym">Agrocybe aegerita</name>
    <dbReference type="NCBI Taxonomy" id="1973307"/>
    <lineage>
        <taxon>Eukaryota</taxon>
        <taxon>Fungi</taxon>
        <taxon>Dikarya</taxon>
        <taxon>Basidiomycota</taxon>
        <taxon>Agaricomycotina</taxon>
        <taxon>Agaricomycetes</taxon>
        <taxon>Agaricomycetidae</taxon>
        <taxon>Agaricales</taxon>
        <taxon>Agaricineae</taxon>
        <taxon>Bolbitiaceae</taxon>
        <taxon>Cyclocybe</taxon>
    </lineage>
</organism>
<dbReference type="AlphaFoldDB" id="A0A8S0VUW9"/>
<reference evidence="2 3" key="1">
    <citation type="submission" date="2020-01" db="EMBL/GenBank/DDBJ databases">
        <authorList>
            <person name="Gupta K D."/>
        </authorList>
    </citation>
    <scope>NUCLEOTIDE SEQUENCE [LARGE SCALE GENOMIC DNA]</scope>
</reference>